<feature type="domain" description="Thioredoxin-like fold" evidence="1">
    <location>
        <begin position="48"/>
        <end position="205"/>
    </location>
</feature>
<proteinExistence type="predicted"/>
<dbReference type="SUPFAM" id="SSF52833">
    <property type="entry name" value="Thioredoxin-like"/>
    <property type="match status" value="1"/>
</dbReference>
<gene>
    <name evidence="2" type="ORF">GCM10008938_37550</name>
</gene>
<accession>A0ABQ2D6S5</accession>
<dbReference type="Gene3D" id="3.40.30.10">
    <property type="entry name" value="Glutaredoxin"/>
    <property type="match status" value="1"/>
</dbReference>
<dbReference type="InterPro" id="IPR012336">
    <property type="entry name" value="Thioredoxin-like_fold"/>
</dbReference>
<name>A0ABQ2D6S5_9DEIO</name>
<evidence type="ECO:0000313" key="2">
    <source>
        <dbReference type="EMBL" id="GGJ48025.1"/>
    </source>
</evidence>
<protein>
    <recommendedName>
        <fullName evidence="1">Thioredoxin-like fold domain-containing protein</fullName>
    </recommendedName>
</protein>
<dbReference type="Pfam" id="PF13462">
    <property type="entry name" value="Thioredoxin_4"/>
    <property type="match status" value="1"/>
</dbReference>
<keyword evidence="3" id="KW-1185">Reference proteome</keyword>
<comment type="caution">
    <text evidence="2">The sequence shown here is derived from an EMBL/GenBank/DDBJ whole genome shotgun (WGS) entry which is preliminary data.</text>
</comment>
<dbReference type="RefSeq" id="WP_189005322.1">
    <property type="nucleotide sequence ID" value="NZ_BMOD01000018.1"/>
</dbReference>
<reference evidence="3" key="1">
    <citation type="journal article" date="2019" name="Int. J. Syst. Evol. Microbiol.">
        <title>The Global Catalogue of Microorganisms (GCM) 10K type strain sequencing project: providing services to taxonomists for standard genome sequencing and annotation.</title>
        <authorList>
            <consortium name="The Broad Institute Genomics Platform"/>
            <consortium name="The Broad Institute Genome Sequencing Center for Infectious Disease"/>
            <person name="Wu L."/>
            <person name="Ma J."/>
        </authorList>
    </citation>
    <scope>NUCLEOTIDE SEQUENCE [LARGE SCALE GENOMIC DNA]</scope>
    <source>
        <strain evidence="3">JCM 14370</strain>
    </source>
</reference>
<sequence>MNEQFKNDKKFLTSVGSGLVVFLVCATAFAGTLASSQRFRVDPALGTTLGSPTAKVVVTEFIDLNCQHCKAFQPMVGPILKKHLAAGEIRLQYVNVAFLHQDSKLGLRYEACIRKDSPALAGAFVQEVLSHQTSNHGVNTAKVYLQSYRQAGGTQEKALKQCVQKTSDQEAEGNLDYALKEVGLKGTPTLLVNGKSAGFSASTLKQLIAEQLQEAKHE</sequence>
<dbReference type="InterPro" id="IPR036249">
    <property type="entry name" value="Thioredoxin-like_sf"/>
</dbReference>
<dbReference type="EMBL" id="BMOD01000018">
    <property type="protein sequence ID" value="GGJ48025.1"/>
    <property type="molecule type" value="Genomic_DNA"/>
</dbReference>
<organism evidence="2 3">
    <name type="scientific">Deinococcus roseus</name>
    <dbReference type="NCBI Taxonomy" id="392414"/>
    <lineage>
        <taxon>Bacteria</taxon>
        <taxon>Thermotogati</taxon>
        <taxon>Deinococcota</taxon>
        <taxon>Deinococci</taxon>
        <taxon>Deinococcales</taxon>
        <taxon>Deinococcaceae</taxon>
        <taxon>Deinococcus</taxon>
    </lineage>
</organism>
<dbReference type="Proteomes" id="UP000632222">
    <property type="component" value="Unassembled WGS sequence"/>
</dbReference>
<evidence type="ECO:0000259" key="1">
    <source>
        <dbReference type="Pfam" id="PF13462"/>
    </source>
</evidence>
<evidence type="ECO:0000313" key="3">
    <source>
        <dbReference type="Proteomes" id="UP000632222"/>
    </source>
</evidence>